<dbReference type="Gene3D" id="3.40.50.1820">
    <property type="entry name" value="alpha/beta hydrolase"/>
    <property type="match status" value="1"/>
</dbReference>
<dbReference type="GO" id="GO:0016787">
    <property type="term" value="F:hydrolase activity"/>
    <property type="evidence" value="ECO:0007669"/>
    <property type="project" value="UniProtKB-KW"/>
</dbReference>
<dbReference type="SUPFAM" id="SSF53474">
    <property type="entry name" value="alpha/beta-Hydrolases"/>
    <property type="match status" value="1"/>
</dbReference>
<dbReference type="InterPro" id="IPR029058">
    <property type="entry name" value="AB_hydrolase_fold"/>
</dbReference>
<organism evidence="2 3">
    <name type="scientific">Aurantiacibacter arachoides</name>
    <dbReference type="NCBI Taxonomy" id="1850444"/>
    <lineage>
        <taxon>Bacteria</taxon>
        <taxon>Pseudomonadati</taxon>
        <taxon>Pseudomonadota</taxon>
        <taxon>Alphaproteobacteria</taxon>
        <taxon>Sphingomonadales</taxon>
        <taxon>Erythrobacteraceae</taxon>
        <taxon>Aurantiacibacter</taxon>
    </lineage>
</organism>
<keyword evidence="3" id="KW-1185">Reference proteome</keyword>
<comment type="caution">
    <text evidence="2">The sequence shown here is derived from an EMBL/GenBank/DDBJ whole genome shotgun (WGS) entry which is preliminary data.</text>
</comment>
<dbReference type="AlphaFoldDB" id="A0A845A2I4"/>
<dbReference type="OrthoDB" id="9789573at2"/>
<name>A0A845A2I4_9SPHN</name>
<dbReference type="Pfam" id="PF12697">
    <property type="entry name" value="Abhydrolase_6"/>
    <property type="match status" value="1"/>
</dbReference>
<reference evidence="2 3" key="1">
    <citation type="submission" date="2019-12" db="EMBL/GenBank/DDBJ databases">
        <title>Genomic-based taxomic classification of the family Erythrobacteraceae.</title>
        <authorList>
            <person name="Xu L."/>
        </authorList>
    </citation>
    <scope>NUCLEOTIDE SEQUENCE [LARGE SCALE GENOMIC DNA]</scope>
    <source>
        <strain evidence="2 3">RC4-10-4</strain>
    </source>
</reference>
<dbReference type="RefSeq" id="WP_131452469.1">
    <property type="nucleotide sequence ID" value="NZ_BMJK01000001.1"/>
</dbReference>
<accession>A0A845A2I4</accession>
<feature type="domain" description="AB hydrolase-1" evidence="1">
    <location>
        <begin position="28"/>
        <end position="242"/>
    </location>
</feature>
<evidence type="ECO:0000313" key="3">
    <source>
        <dbReference type="Proteomes" id="UP000460626"/>
    </source>
</evidence>
<keyword evidence="2" id="KW-0378">Hydrolase</keyword>
<evidence type="ECO:0000313" key="2">
    <source>
        <dbReference type="EMBL" id="MXO93167.1"/>
    </source>
</evidence>
<dbReference type="InterPro" id="IPR000073">
    <property type="entry name" value="AB_hydrolase_1"/>
</dbReference>
<dbReference type="Proteomes" id="UP000460626">
    <property type="component" value="Unassembled WGS sequence"/>
</dbReference>
<sequence>MPSQSVTFTGADGQELAGSLELSDGLPHGAALFAHCFTCGRQSLAAVNVTRALAAEGLATLRFDFTGLGGSEGEFGRDGFVGDVADLVAAARFLVERFGGPLLLVGHSLGGSAVLSAVDEIGEGAVAAVATIGAPADVPHVLERIEGDLAAIRRDGDGHVSIAGRPFAVTRKFVEDALRIDLVAEVARLRVPTMFLHSPLDQTVGVENAAELFAAAMHPKSFVSLDNADHLLLSARDAEFAAGMIAAWARHYLPMPQG</sequence>
<dbReference type="EMBL" id="WTYH01000001">
    <property type="protein sequence ID" value="MXO93167.1"/>
    <property type="molecule type" value="Genomic_DNA"/>
</dbReference>
<evidence type="ECO:0000259" key="1">
    <source>
        <dbReference type="Pfam" id="PF12697"/>
    </source>
</evidence>
<gene>
    <name evidence="2" type="ORF">GRI62_06040</name>
</gene>
<proteinExistence type="predicted"/>
<protein>
    <submittedName>
        <fullName evidence="2">Alpha/beta fold hydrolase</fullName>
    </submittedName>
</protein>